<evidence type="ECO:0000313" key="2">
    <source>
        <dbReference type="Proteomes" id="UP001418222"/>
    </source>
</evidence>
<dbReference type="EMBL" id="JBBWWQ010000002">
    <property type="protein sequence ID" value="KAK8955002.1"/>
    <property type="molecule type" value="Genomic_DNA"/>
</dbReference>
<proteinExistence type="predicted"/>
<evidence type="ECO:0000313" key="1">
    <source>
        <dbReference type="EMBL" id="KAK8955002.1"/>
    </source>
</evidence>
<name>A0AAP0C1J4_9ASPA</name>
<organism evidence="1 2">
    <name type="scientific">Platanthera zijinensis</name>
    <dbReference type="NCBI Taxonomy" id="2320716"/>
    <lineage>
        <taxon>Eukaryota</taxon>
        <taxon>Viridiplantae</taxon>
        <taxon>Streptophyta</taxon>
        <taxon>Embryophyta</taxon>
        <taxon>Tracheophyta</taxon>
        <taxon>Spermatophyta</taxon>
        <taxon>Magnoliopsida</taxon>
        <taxon>Liliopsida</taxon>
        <taxon>Asparagales</taxon>
        <taxon>Orchidaceae</taxon>
        <taxon>Orchidoideae</taxon>
        <taxon>Orchideae</taxon>
        <taxon>Orchidinae</taxon>
        <taxon>Platanthera</taxon>
    </lineage>
</organism>
<gene>
    <name evidence="1" type="ORF">KSP39_PZI002119</name>
</gene>
<reference evidence="1 2" key="1">
    <citation type="journal article" date="2022" name="Nat. Plants">
        <title>Genomes of leafy and leafless Platanthera orchids illuminate the evolution of mycoheterotrophy.</title>
        <authorList>
            <person name="Li M.H."/>
            <person name="Liu K.W."/>
            <person name="Li Z."/>
            <person name="Lu H.C."/>
            <person name="Ye Q.L."/>
            <person name="Zhang D."/>
            <person name="Wang J.Y."/>
            <person name="Li Y.F."/>
            <person name="Zhong Z.M."/>
            <person name="Liu X."/>
            <person name="Yu X."/>
            <person name="Liu D.K."/>
            <person name="Tu X.D."/>
            <person name="Liu B."/>
            <person name="Hao Y."/>
            <person name="Liao X.Y."/>
            <person name="Jiang Y.T."/>
            <person name="Sun W.H."/>
            <person name="Chen J."/>
            <person name="Chen Y.Q."/>
            <person name="Ai Y."/>
            <person name="Zhai J.W."/>
            <person name="Wu S.S."/>
            <person name="Zhou Z."/>
            <person name="Hsiao Y.Y."/>
            <person name="Wu W.L."/>
            <person name="Chen Y.Y."/>
            <person name="Lin Y.F."/>
            <person name="Hsu J.L."/>
            <person name="Li C.Y."/>
            <person name="Wang Z.W."/>
            <person name="Zhao X."/>
            <person name="Zhong W.Y."/>
            <person name="Ma X.K."/>
            <person name="Ma L."/>
            <person name="Huang J."/>
            <person name="Chen G.Z."/>
            <person name="Huang M.Z."/>
            <person name="Huang L."/>
            <person name="Peng D.H."/>
            <person name="Luo Y.B."/>
            <person name="Zou S.Q."/>
            <person name="Chen S.P."/>
            <person name="Lan S."/>
            <person name="Tsai W.C."/>
            <person name="Van de Peer Y."/>
            <person name="Liu Z.J."/>
        </authorList>
    </citation>
    <scope>NUCLEOTIDE SEQUENCE [LARGE SCALE GENOMIC DNA]</scope>
    <source>
        <strain evidence="1">Lor287</strain>
    </source>
</reference>
<dbReference type="Proteomes" id="UP001418222">
    <property type="component" value="Unassembled WGS sequence"/>
</dbReference>
<comment type="caution">
    <text evidence="1">The sequence shown here is derived from an EMBL/GenBank/DDBJ whole genome shotgun (WGS) entry which is preliminary data.</text>
</comment>
<protein>
    <submittedName>
        <fullName evidence="1">Uncharacterized protein</fullName>
    </submittedName>
</protein>
<accession>A0AAP0C1J4</accession>
<keyword evidence="2" id="KW-1185">Reference proteome</keyword>
<dbReference type="AlphaFoldDB" id="A0AAP0C1J4"/>
<sequence>MDYVGPTHVMSEGLSCQALSVLRPLTQASSASIPFDDSSSQVLIHRVGIECVEAIRQFIESSVDSSSLASSASRPFDDLLSQVLIRQVGVECVETIRRFIESSFYL</sequence>